<name>A0A4Y7I8V9_PAPSO</name>
<reference evidence="2 3" key="1">
    <citation type="journal article" date="2018" name="Science">
        <title>The opium poppy genome and morphinan production.</title>
        <authorList>
            <person name="Guo L."/>
            <person name="Winzer T."/>
            <person name="Yang X."/>
            <person name="Li Y."/>
            <person name="Ning Z."/>
            <person name="He Z."/>
            <person name="Teodor R."/>
            <person name="Lu Y."/>
            <person name="Bowser T.A."/>
            <person name="Graham I.A."/>
            <person name="Ye K."/>
        </authorList>
    </citation>
    <scope>NUCLEOTIDE SEQUENCE [LARGE SCALE GENOMIC DNA]</scope>
    <source>
        <strain evidence="3">cv. HN1</strain>
        <tissue evidence="2">Leaves</tissue>
    </source>
</reference>
<dbReference type="EMBL" id="CM010715">
    <property type="protein sequence ID" value="RZC43839.1"/>
    <property type="molecule type" value="Genomic_DNA"/>
</dbReference>
<protein>
    <submittedName>
        <fullName evidence="2">Uncharacterized protein</fullName>
    </submittedName>
</protein>
<accession>A0A4Y7I8V9</accession>
<evidence type="ECO:0000313" key="2">
    <source>
        <dbReference type="EMBL" id="RZC43839.1"/>
    </source>
</evidence>
<feature type="compositionally biased region" description="Acidic residues" evidence="1">
    <location>
        <begin position="118"/>
        <end position="132"/>
    </location>
</feature>
<feature type="compositionally biased region" description="Basic residues" evidence="1">
    <location>
        <begin position="158"/>
        <end position="167"/>
    </location>
</feature>
<gene>
    <name evidence="2" type="ORF">C5167_036788</name>
</gene>
<dbReference type="Gramene" id="RZC43839">
    <property type="protein sequence ID" value="RZC43839"/>
    <property type="gene ID" value="C5167_036788"/>
</dbReference>
<feature type="compositionally biased region" description="Basic and acidic residues" evidence="1">
    <location>
        <begin position="53"/>
        <end position="66"/>
    </location>
</feature>
<evidence type="ECO:0000313" key="3">
    <source>
        <dbReference type="Proteomes" id="UP000316621"/>
    </source>
</evidence>
<dbReference type="AlphaFoldDB" id="A0A4Y7I8V9"/>
<feature type="region of interest" description="Disordered" evidence="1">
    <location>
        <begin position="1"/>
        <end position="167"/>
    </location>
</feature>
<proteinExistence type="predicted"/>
<dbReference type="Proteomes" id="UP000316621">
    <property type="component" value="Chromosome 1"/>
</dbReference>
<organism evidence="2 3">
    <name type="scientific">Papaver somniferum</name>
    <name type="common">Opium poppy</name>
    <dbReference type="NCBI Taxonomy" id="3469"/>
    <lineage>
        <taxon>Eukaryota</taxon>
        <taxon>Viridiplantae</taxon>
        <taxon>Streptophyta</taxon>
        <taxon>Embryophyta</taxon>
        <taxon>Tracheophyta</taxon>
        <taxon>Spermatophyta</taxon>
        <taxon>Magnoliopsida</taxon>
        <taxon>Ranunculales</taxon>
        <taxon>Papaveraceae</taxon>
        <taxon>Papaveroideae</taxon>
        <taxon>Papaver</taxon>
    </lineage>
</organism>
<feature type="compositionally biased region" description="Basic and acidic residues" evidence="1">
    <location>
        <begin position="105"/>
        <end position="117"/>
    </location>
</feature>
<feature type="compositionally biased region" description="Polar residues" evidence="1">
    <location>
        <begin position="138"/>
        <end position="154"/>
    </location>
</feature>
<sequence>MPPRKKTIAQSNSRSIAQQKHEQRIAKIAQEQEEEDSENQPLATMAYVRRSKAKEASKRKTKDAVTKRRKKDVLDTTQSLPPRGKYEGRKKRLGAETRGINWESGGDRSRVVIHEHDDQDEQDEEESEDEDNVVPPSQLASQSEVGGPSQQPTQGNGKKGKGKDHKKAVRVCRNQAADCWKLSEECEEVQQIIMDSGLYALVENYVKPDSVTVNCFVER</sequence>
<feature type="compositionally biased region" description="Polar residues" evidence="1">
    <location>
        <begin position="8"/>
        <end position="18"/>
    </location>
</feature>
<evidence type="ECO:0000256" key="1">
    <source>
        <dbReference type="SAM" id="MobiDB-lite"/>
    </source>
</evidence>
<keyword evidence="3" id="KW-1185">Reference proteome</keyword>